<evidence type="ECO:0000313" key="3">
    <source>
        <dbReference type="EMBL" id="SDJ83839.1"/>
    </source>
</evidence>
<organism evidence="3 4">
    <name type="scientific">Methanoculleus thermophilus</name>
    <dbReference type="NCBI Taxonomy" id="2200"/>
    <lineage>
        <taxon>Archaea</taxon>
        <taxon>Methanobacteriati</taxon>
        <taxon>Methanobacteriota</taxon>
        <taxon>Stenosarchaea group</taxon>
        <taxon>Methanomicrobia</taxon>
        <taxon>Methanomicrobiales</taxon>
        <taxon>Methanomicrobiaceae</taxon>
        <taxon>Methanoculleus</taxon>
    </lineage>
</organism>
<dbReference type="InterPro" id="IPR029058">
    <property type="entry name" value="AB_hydrolase_fold"/>
</dbReference>
<accession>A0A1G8WZQ5</accession>
<dbReference type="PANTHER" id="PTHR48081">
    <property type="entry name" value="AB HYDROLASE SUPERFAMILY PROTEIN C4A8.06C"/>
    <property type="match status" value="1"/>
</dbReference>
<proteinExistence type="predicted"/>
<dbReference type="SUPFAM" id="SSF53474">
    <property type="entry name" value="alpha/beta-Hydrolases"/>
    <property type="match status" value="1"/>
</dbReference>
<dbReference type="PANTHER" id="PTHR48081:SF30">
    <property type="entry name" value="ACETYL-HYDROLASE LIPR-RELATED"/>
    <property type="match status" value="1"/>
</dbReference>
<dbReference type="AlphaFoldDB" id="A0A1G8WZQ5"/>
<dbReference type="OrthoDB" id="33195at2157"/>
<dbReference type="InterPro" id="IPR050300">
    <property type="entry name" value="GDXG_lipolytic_enzyme"/>
</dbReference>
<dbReference type="Proteomes" id="UP000326500">
    <property type="component" value="Unassembled WGS sequence"/>
</dbReference>
<gene>
    <name evidence="3" type="ORF">SAMN04488571_101183</name>
</gene>
<keyword evidence="1" id="KW-0378">Hydrolase</keyword>
<feature type="domain" description="Alpha/beta hydrolase fold-3" evidence="2">
    <location>
        <begin position="47"/>
        <end position="247"/>
    </location>
</feature>
<sequence>MKAREILSAIKAGRPVAGDCRRPDVEPLPGIPAYRLTTAASRPDRTVLFFHGGGSTGGSTFDSLDLCARIADAAEAEIISVEYRLAPAHPFPAAVEDALFAYRHLLTSGYVPERVVPAGLSAGGTLVVSMLLAARDAGLPMPAAGVCLSPAVDMLFLGDSVIFNQETDWLEPKTLAAMRDAYLPDRDPTDPLASPLYADLAGLPPLLVQAGGGEVLIDGIEAFVSAARLQGVPVAFDCVEGMFHCWQVFAAVLPEGAAAVERVGAFIRRHVPDEG</sequence>
<dbReference type="RefSeq" id="WP_066956116.1">
    <property type="nucleotide sequence ID" value="NZ_BCNX01000006.1"/>
</dbReference>
<dbReference type="EMBL" id="FNFT01000001">
    <property type="protein sequence ID" value="SDJ83839.1"/>
    <property type="molecule type" value="Genomic_DNA"/>
</dbReference>
<evidence type="ECO:0000256" key="1">
    <source>
        <dbReference type="ARBA" id="ARBA00022801"/>
    </source>
</evidence>
<dbReference type="STRING" id="2200.GCA_001571405_00927"/>
<keyword evidence="4" id="KW-1185">Reference proteome</keyword>
<protein>
    <submittedName>
        <fullName evidence="3">Acetyl esterase/lipase</fullName>
    </submittedName>
</protein>
<dbReference type="GO" id="GO:0004806">
    <property type="term" value="F:triacylglycerol lipase activity"/>
    <property type="evidence" value="ECO:0007669"/>
    <property type="project" value="TreeGrafter"/>
</dbReference>
<name>A0A1G8WZQ5_9EURY</name>
<dbReference type="Pfam" id="PF07859">
    <property type="entry name" value="Abhydrolase_3"/>
    <property type="match status" value="1"/>
</dbReference>
<reference evidence="3 4" key="1">
    <citation type="submission" date="2016-10" db="EMBL/GenBank/DDBJ databases">
        <authorList>
            <person name="Varghese N."/>
            <person name="Submissions S."/>
        </authorList>
    </citation>
    <scope>NUCLEOTIDE SEQUENCE [LARGE SCALE GENOMIC DNA]</scope>
    <source>
        <strain evidence="3 4">DSM 2373</strain>
    </source>
</reference>
<evidence type="ECO:0000313" key="4">
    <source>
        <dbReference type="Proteomes" id="UP000326500"/>
    </source>
</evidence>
<dbReference type="Gene3D" id="3.40.50.1820">
    <property type="entry name" value="alpha/beta hydrolase"/>
    <property type="match status" value="1"/>
</dbReference>
<evidence type="ECO:0000259" key="2">
    <source>
        <dbReference type="Pfam" id="PF07859"/>
    </source>
</evidence>
<dbReference type="InterPro" id="IPR013094">
    <property type="entry name" value="AB_hydrolase_3"/>
</dbReference>